<sequence>MFKKIFAGTALLLACCMAHASLIEYNGYSRDSSSNIVIGGGLEWLMWDVTKGMSINAALIHYASNGWELASNDQMTALFNAFEFGRSDWYSVEDVTLFSYVPWTPSETSRHSLFIQMFGMTFTTTCSSSIQVGCYISSDPYIRSSAIYGSDTDSNGLFKLASVNDDALRRYWGWSGNFELEQYHHEALLYNDYVTLSSTVAGHGIALVRQINSSPTTPLPVSVPTSLSLITLGLIGLAYRRRITRTYNA</sequence>
<dbReference type="PATRIC" id="fig|1129374.4.peg.529"/>
<dbReference type="PROSITE" id="PS51257">
    <property type="entry name" value="PROKAR_LIPOPROTEIN"/>
    <property type="match status" value="1"/>
</dbReference>
<dbReference type="EMBL" id="AHTH01000005">
    <property type="protein sequence ID" value="EHR42132.1"/>
    <property type="molecule type" value="Genomic_DNA"/>
</dbReference>
<comment type="caution">
    <text evidence="3">The sequence shown here is derived from an EMBL/GenBank/DDBJ whole genome shotgun (WGS) entry which is preliminary data.</text>
</comment>
<feature type="signal peptide" evidence="2">
    <location>
        <begin position="1"/>
        <end position="20"/>
    </location>
</feature>
<evidence type="ECO:0000256" key="2">
    <source>
        <dbReference type="SAM" id="SignalP"/>
    </source>
</evidence>
<name>H3ZB18_9ALTE</name>
<feature type="chain" id="PRO_5003591211" description="PEP-CTERM protein-sorting domain-containing protein" evidence="2">
    <location>
        <begin position="21"/>
        <end position="249"/>
    </location>
</feature>
<dbReference type="AlphaFoldDB" id="H3ZB18"/>
<evidence type="ECO:0000256" key="1">
    <source>
        <dbReference type="SAM" id="Phobius"/>
    </source>
</evidence>
<evidence type="ECO:0000313" key="4">
    <source>
        <dbReference type="Proteomes" id="UP000012046"/>
    </source>
</evidence>
<evidence type="ECO:0008006" key="5">
    <source>
        <dbReference type="Google" id="ProtNLM"/>
    </source>
</evidence>
<proteinExistence type="predicted"/>
<gene>
    <name evidence="3" type="ORF">AJE_02616</name>
</gene>
<keyword evidence="1" id="KW-0812">Transmembrane</keyword>
<protein>
    <recommendedName>
        <fullName evidence="5">PEP-CTERM protein-sorting domain-containing protein</fullName>
    </recommendedName>
</protein>
<keyword evidence="1" id="KW-1133">Transmembrane helix</keyword>
<keyword evidence="4" id="KW-1185">Reference proteome</keyword>
<keyword evidence="2" id="KW-0732">Signal</keyword>
<keyword evidence="1" id="KW-0472">Membrane</keyword>
<accession>H3ZB18</accession>
<dbReference type="RefSeq" id="WP_008949542.1">
    <property type="nucleotide sequence ID" value="NZ_AHTH01000005.1"/>
</dbReference>
<evidence type="ECO:0000313" key="3">
    <source>
        <dbReference type="EMBL" id="EHR42132.1"/>
    </source>
</evidence>
<organism evidence="3 4">
    <name type="scientific">Alishewanella jeotgali KCTC 22429</name>
    <dbReference type="NCBI Taxonomy" id="1129374"/>
    <lineage>
        <taxon>Bacteria</taxon>
        <taxon>Pseudomonadati</taxon>
        <taxon>Pseudomonadota</taxon>
        <taxon>Gammaproteobacteria</taxon>
        <taxon>Alteromonadales</taxon>
        <taxon>Alteromonadaceae</taxon>
        <taxon>Alishewanella</taxon>
    </lineage>
</organism>
<dbReference type="Proteomes" id="UP000012046">
    <property type="component" value="Unassembled WGS sequence"/>
</dbReference>
<feature type="transmembrane region" description="Helical" evidence="1">
    <location>
        <begin position="219"/>
        <end position="239"/>
    </location>
</feature>
<reference evidence="3 4" key="1">
    <citation type="journal article" date="2012" name="J. Bacteriol.">
        <title>Genome Sequence of Extracellular-Protease-Producing Alishewanella jeotgali Isolated from Traditional Korean Fermented Seafood.</title>
        <authorList>
            <person name="Jung J."/>
            <person name="Chun J."/>
            <person name="Park W."/>
        </authorList>
    </citation>
    <scope>NUCLEOTIDE SEQUENCE [LARGE SCALE GENOMIC DNA]</scope>
    <source>
        <strain evidence="3 4">KCTC 22429</strain>
    </source>
</reference>
<dbReference type="eggNOG" id="ENOG5033JN3">
    <property type="taxonomic scope" value="Bacteria"/>
</dbReference>